<evidence type="ECO:0000313" key="1">
    <source>
        <dbReference type="EMBL" id="JAE24210.1"/>
    </source>
</evidence>
<reference evidence="1" key="2">
    <citation type="journal article" date="2015" name="Data Brief">
        <title>Shoot transcriptome of the giant reed, Arundo donax.</title>
        <authorList>
            <person name="Barrero R.A."/>
            <person name="Guerrero F.D."/>
            <person name="Moolhuijzen P."/>
            <person name="Goolsby J.A."/>
            <person name="Tidwell J."/>
            <person name="Bellgard S.E."/>
            <person name="Bellgard M.I."/>
        </authorList>
    </citation>
    <scope>NUCLEOTIDE SEQUENCE</scope>
    <source>
        <tissue evidence="1">Shoot tissue taken approximately 20 cm above the soil surface</tissue>
    </source>
</reference>
<name>A0A0A9GGI9_ARUDO</name>
<protein>
    <submittedName>
        <fullName evidence="1">Uncharacterized protein</fullName>
    </submittedName>
</protein>
<reference evidence="1" key="1">
    <citation type="submission" date="2014-09" db="EMBL/GenBank/DDBJ databases">
        <authorList>
            <person name="Magalhaes I.L.F."/>
            <person name="Oliveira U."/>
            <person name="Santos F.R."/>
            <person name="Vidigal T.H.D.A."/>
            <person name="Brescovit A.D."/>
            <person name="Santos A.J."/>
        </authorList>
    </citation>
    <scope>NUCLEOTIDE SEQUENCE</scope>
    <source>
        <tissue evidence="1">Shoot tissue taken approximately 20 cm above the soil surface</tissue>
    </source>
</reference>
<organism evidence="1">
    <name type="scientific">Arundo donax</name>
    <name type="common">Giant reed</name>
    <name type="synonym">Donax arundinaceus</name>
    <dbReference type="NCBI Taxonomy" id="35708"/>
    <lineage>
        <taxon>Eukaryota</taxon>
        <taxon>Viridiplantae</taxon>
        <taxon>Streptophyta</taxon>
        <taxon>Embryophyta</taxon>
        <taxon>Tracheophyta</taxon>
        <taxon>Spermatophyta</taxon>
        <taxon>Magnoliopsida</taxon>
        <taxon>Liliopsida</taxon>
        <taxon>Poales</taxon>
        <taxon>Poaceae</taxon>
        <taxon>PACMAD clade</taxon>
        <taxon>Arundinoideae</taxon>
        <taxon>Arundineae</taxon>
        <taxon>Arundo</taxon>
    </lineage>
</organism>
<dbReference type="AlphaFoldDB" id="A0A0A9GGI9"/>
<dbReference type="EMBL" id="GBRH01173686">
    <property type="protein sequence ID" value="JAE24210.1"/>
    <property type="molecule type" value="Transcribed_RNA"/>
</dbReference>
<accession>A0A0A9GGI9</accession>
<sequence length="50" mass="5309">MILTKVQSISLKTSIHFSAKTGTKRYAFAGSQGVVEGSTLTSSIMLMSLT</sequence>
<proteinExistence type="predicted"/>